<dbReference type="Gene3D" id="3.60.40.10">
    <property type="entry name" value="PPM-type phosphatase domain"/>
    <property type="match status" value="1"/>
</dbReference>
<feature type="region of interest" description="Disordered" evidence="5">
    <location>
        <begin position="468"/>
        <end position="605"/>
    </location>
</feature>
<evidence type="ECO:0000256" key="1">
    <source>
        <dbReference type="ARBA" id="ARBA00022723"/>
    </source>
</evidence>
<feature type="region of interest" description="Disordered" evidence="5">
    <location>
        <begin position="1602"/>
        <end position="1630"/>
    </location>
</feature>
<feature type="compositionally biased region" description="Polar residues" evidence="5">
    <location>
        <begin position="1423"/>
        <end position="1441"/>
    </location>
</feature>
<evidence type="ECO:0000256" key="5">
    <source>
        <dbReference type="SAM" id="MobiDB-lite"/>
    </source>
</evidence>
<dbReference type="InterPro" id="IPR015655">
    <property type="entry name" value="PP2C"/>
</dbReference>
<accession>A0AAW2GPV1</accession>
<protein>
    <recommendedName>
        <fullName evidence="6">PPM-type phosphatase domain-containing protein</fullName>
    </recommendedName>
</protein>
<feature type="compositionally biased region" description="Low complexity" evidence="5">
    <location>
        <begin position="1071"/>
        <end position="1087"/>
    </location>
</feature>
<dbReference type="Pfam" id="PF00481">
    <property type="entry name" value="PP2C"/>
    <property type="match status" value="1"/>
</dbReference>
<dbReference type="PROSITE" id="PS01032">
    <property type="entry name" value="PPM_1"/>
    <property type="match status" value="1"/>
</dbReference>
<comment type="similarity">
    <text evidence="4">Belongs to the PP2C family.</text>
</comment>
<feature type="compositionally biased region" description="Acidic residues" evidence="5">
    <location>
        <begin position="472"/>
        <end position="490"/>
    </location>
</feature>
<comment type="caution">
    <text evidence="7">The sequence shown here is derived from an EMBL/GenBank/DDBJ whole genome shotgun (WGS) entry which is preliminary data.</text>
</comment>
<feature type="region of interest" description="Disordered" evidence="5">
    <location>
        <begin position="1068"/>
        <end position="1087"/>
    </location>
</feature>
<dbReference type="Proteomes" id="UP001430953">
    <property type="component" value="Unassembled WGS sequence"/>
</dbReference>
<dbReference type="PANTHER" id="PTHR13832:SF818">
    <property type="entry name" value="SD03870P"/>
    <property type="match status" value="1"/>
</dbReference>
<feature type="region of interest" description="Disordered" evidence="5">
    <location>
        <begin position="1651"/>
        <end position="1680"/>
    </location>
</feature>
<evidence type="ECO:0000313" key="8">
    <source>
        <dbReference type="Proteomes" id="UP001430953"/>
    </source>
</evidence>
<feature type="compositionally biased region" description="Low complexity" evidence="5">
    <location>
        <begin position="1314"/>
        <end position="1381"/>
    </location>
</feature>
<keyword evidence="2 4" id="KW-0378">Hydrolase</keyword>
<feature type="region of interest" description="Disordered" evidence="5">
    <location>
        <begin position="1137"/>
        <end position="1160"/>
    </location>
</feature>
<dbReference type="InterPro" id="IPR000222">
    <property type="entry name" value="PP2C_BS"/>
</dbReference>
<feature type="compositionally biased region" description="Polar residues" evidence="5">
    <location>
        <begin position="1140"/>
        <end position="1160"/>
    </location>
</feature>
<evidence type="ECO:0000313" key="7">
    <source>
        <dbReference type="EMBL" id="KAL0129275.1"/>
    </source>
</evidence>
<dbReference type="SUPFAM" id="SSF81606">
    <property type="entry name" value="PP2C-like"/>
    <property type="match status" value="1"/>
</dbReference>
<evidence type="ECO:0000259" key="6">
    <source>
        <dbReference type="PROSITE" id="PS51746"/>
    </source>
</evidence>
<evidence type="ECO:0000256" key="3">
    <source>
        <dbReference type="ARBA" id="ARBA00022912"/>
    </source>
</evidence>
<feature type="compositionally biased region" description="Polar residues" evidence="5">
    <location>
        <begin position="1569"/>
        <end position="1589"/>
    </location>
</feature>
<feature type="region of interest" description="Disordered" evidence="5">
    <location>
        <begin position="1314"/>
        <end position="1589"/>
    </location>
</feature>
<feature type="compositionally biased region" description="Polar residues" evidence="5">
    <location>
        <begin position="792"/>
        <end position="810"/>
    </location>
</feature>
<sequence length="1680" mass="182672">MAADCIADGDYLGKYSCFFAEFNARVNPDDQLPVKVNVYDVSESELVGEIISVTLQYLNRIYCPPSLQSYIARLVIQAIKSTCKKQPQNCGLRQQEKTYAPLKLMQAVTNEVNEICRRYLDNSRLALLPPPSSTPQVTVGAIRNARRKMEDRHMILHDLNTMFNKQDDNVVDYYAVFDGHGGQDAAAYCATHLHQYLVESEYYPTDPEHALRDAFSTTDAQFIAKSNTQKLSGGTTAVCALLMNKKLYIAWVGDSMASLVSRGNVKQLVNPHRPTRGDEYDRIKNLGGFILHCGGVPRVNGFLSISRAIGDVQYKPFISSEPEVRCIPLDGTEDFLIIACDGLWDHVDQRTAALRVYRQVLQNPNDLKSVHQALLQSAKRGGSLDNITVIVVFLTPPIEIASRSPSFLTHLISNGLSLNNMDPNNAISSDHDEFDVQPSYINQQLYQIGDDIGSYLKNPAVCRGIGKNGKYDDDEYDYTDIGPETDVDAGEDVHGNNYPLATSSSLEPTPENEKASPVEAKKLNDDGKNDNDYSCDNANVCPADSVANEGDIYDRVRPSEKDVRGADDETPRDNDDEARVGTADTHTVVDDDESPSSPRAAKRQHELIVADNVADSEDSEDEWDFYRVDPNKQESAATAVPVDKSCKDIEEQSTLESEFVKNRPEIASKVEEDIKYEKLEKDISSELIDINVSDKSSEPQKDQILLNFQDDKKDQDNMDFQLNPEAAEFVPSPPLRNNNRNFLQDIAISGSPLKQTQAMDDISIPSQSEFDKEMSCRPKEIGEEFSHDEHTNLQNNGSQNMDTSEISSTKVEVGDDESIINVMSASHWQGTNTPRWVEKADDDTETDSDESEIMETCEPSSPKSALNNASKKKVLKDQDIDLNAVHMLDDSSDGAELVSTPPRSPEPYANDNRAHTPFSEDKNLIDALCASTPQLPDDVLSAVSSEVSSEATATRPVYESKASKALFGADQDPLAKEAARISPGASLEDFHISAQLSAEERKKNDSSIDLKNSVKELGEEHAKLTEDEDKEKKLCKIEDDIEKFFIVPHNCSQKLENEIMEFEAPKAVPDSTTYSNSNNYSSSNKNNQNLFDLETPLYKNLHLDSALEKEQLNYHADLVTDVTNAKDPFTEIVKQEPEISESTNWMKQPENTTNNSSGLKFSFENNPFAESTEQKVEMFYNKDKDGSVESAKPDPTADFNPFNSIQKFNAEDELHHNQIFEGHVPVETTTIDKPVELTDKKTAELTPTIDVLEEKPASDGASLKEEKIEPQETAIASSRDIATIDISKEAAETTETVGIAAVATAAAAAIAMKAKAAPTTSIAKRSTKPATTKATASATKTVTKSIPTSPSKTTTAATRAASAPSAQAAAKKSATSTTPRSKQLDGSNKPAISGTSGKTTATKTTTTAVKTTSTLTKTGLSPRVSSGITKPKTSAVSSKVNSGAPIEKKSTLSGDAKPINKPATARATSASPRTITGTTARTTLAKTSSATTKTSASSITLKQKPASSTSAPRAALASKPATTGVNGAPRPRTVPTSGTTKPREIVGRTMSATTTKSPLIDKQSKETVNKQISRSGASAPKLTNRSSVPNLGVTKIRALPAKPASALPAKKPLGSKTAPKSAAVTKRVSSNENKVLQNGIAKEDVTQAAVITTTTKPEDDVPRKDASPVNVPTDNQLIAN</sequence>
<feature type="region of interest" description="Disordered" evidence="5">
    <location>
        <begin position="890"/>
        <end position="919"/>
    </location>
</feature>
<keyword evidence="3 4" id="KW-0904">Protein phosphatase</keyword>
<feature type="compositionally biased region" description="Low complexity" evidence="5">
    <location>
        <begin position="1393"/>
        <end position="1421"/>
    </location>
</feature>
<dbReference type="SMART" id="SM00331">
    <property type="entry name" value="PP2C_SIG"/>
    <property type="match status" value="1"/>
</dbReference>
<keyword evidence="8" id="KW-1185">Reference proteome</keyword>
<feature type="region of interest" description="Disordered" evidence="5">
    <location>
        <begin position="837"/>
        <end position="870"/>
    </location>
</feature>
<gene>
    <name evidence="7" type="ORF">PUN28_004166</name>
</gene>
<dbReference type="GO" id="GO:0004722">
    <property type="term" value="F:protein serine/threonine phosphatase activity"/>
    <property type="evidence" value="ECO:0007669"/>
    <property type="project" value="InterPro"/>
</dbReference>
<dbReference type="InterPro" id="IPR001932">
    <property type="entry name" value="PPM-type_phosphatase-like_dom"/>
</dbReference>
<dbReference type="SMART" id="SM00332">
    <property type="entry name" value="PP2Cc"/>
    <property type="match status" value="1"/>
</dbReference>
<feature type="compositionally biased region" description="Low complexity" evidence="5">
    <location>
        <begin position="1602"/>
        <end position="1612"/>
    </location>
</feature>
<feature type="compositionally biased region" description="Basic and acidic residues" evidence="5">
    <location>
        <begin position="511"/>
        <end position="531"/>
    </location>
</feature>
<feature type="compositionally biased region" description="Basic and acidic residues" evidence="5">
    <location>
        <begin position="552"/>
        <end position="579"/>
    </location>
</feature>
<feature type="compositionally biased region" description="Basic and acidic residues" evidence="5">
    <location>
        <begin position="1656"/>
        <end position="1666"/>
    </location>
</feature>
<dbReference type="CDD" id="cd00143">
    <property type="entry name" value="PP2Cc"/>
    <property type="match status" value="1"/>
</dbReference>
<evidence type="ECO:0000256" key="4">
    <source>
        <dbReference type="RuleBase" id="RU003465"/>
    </source>
</evidence>
<evidence type="ECO:0000256" key="2">
    <source>
        <dbReference type="ARBA" id="ARBA00022801"/>
    </source>
</evidence>
<dbReference type="EMBL" id="JADYXP020000003">
    <property type="protein sequence ID" value="KAL0129275.1"/>
    <property type="molecule type" value="Genomic_DNA"/>
</dbReference>
<dbReference type="PROSITE" id="PS51746">
    <property type="entry name" value="PPM_2"/>
    <property type="match status" value="1"/>
</dbReference>
<keyword evidence="1" id="KW-0479">Metal-binding</keyword>
<feature type="compositionally biased region" description="Acidic residues" evidence="5">
    <location>
        <begin position="840"/>
        <end position="855"/>
    </location>
</feature>
<feature type="compositionally biased region" description="Low complexity" evidence="5">
    <location>
        <begin position="1462"/>
        <end position="1501"/>
    </location>
</feature>
<dbReference type="InterPro" id="IPR036457">
    <property type="entry name" value="PPM-type-like_dom_sf"/>
</dbReference>
<feature type="region of interest" description="Disordered" evidence="5">
    <location>
        <begin position="784"/>
        <end position="812"/>
    </location>
</feature>
<feature type="domain" description="PPM-type phosphatase" evidence="6">
    <location>
        <begin position="136"/>
        <end position="394"/>
    </location>
</feature>
<reference evidence="7 8" key="1">
    <citation type="submission" date="2023-03" db="EMBL/GenBank/DDBJ databases">
        <title>High recombination rates correlate with genetic variation in Cardiocondyla obscurior ants.</title>
        <authorList>
            <person name="Errbii M."/>
        </authorList>
    </citation>
    <scope>NUCLEOTIDE SEQUENCE [LARGE SCALE GENOMIC DNA]</scope>
    <source>
        <strain evidence="7">Alpha-2009</strain>
        <tissue evidence="7">Whole body</tissue>
    </source>
</reference>
<feature type="compositionally biased region" description="Polar residues" evidence="5">
    <location>
        <begin position="858"/>
        <end position="869"/>
    </location>
</feature>
<name>A0AAW2GPV1_9HYME</name>
<feature type="compositionally biased region" description="Polar residues" evidence="5">
    <location>
        <begin position="1670"/>
        <end position="1680"/>
    </location>
</feature>
<proteinExistence type="inferred from homology"/>
<organism evidence="7 8">
    <name type="scientific">Cardiocondyla obscurior</name>
    <dbReference type="NCBI Taxonomy" id="286306"/>
    <lineage>
        <taxon>Eukaryota</taxon>
        <taxon>Metazoa</taxon>
        <taxon>Ecdysozoa</taxon>
        <taxon>Arthropoda</taxon>
        <taxon>Hexapoda</taxon>
        <taxon>Insecta</taxon>
        <taxon>Pterygota</taxon>
        <taxon>Neoptera</taxon>
        <taxon>Endopterygota</taxon>
        <taxon>Hymenoptera</taxon>
        <taxon>Apocrita</taxon>
        <taxon>Aculeata</taxon>
        <taxon>Formicoidea</taxon>
        <taxon>Formicidae</taxon>
        <taxon>Myrmicinae</taxon>
        <taxon>Cardiocondyla</taxon>
    </lineage>
</organism>
<dbReference type="PANTHER" id="PTHR13832">
    <property type="entry name" value="PROTEIN PHOSPHATASE 2C"/>
    <property type="match status" value="1"/>
</dbReference>
<dbReference type="GO" id="GO:0046872">
    <property type="term" value="F:metal ion binding"/>
    <property type="evidence" value="ECO:0007669"/>
    <property type="project" value="UniProtKB-KW"/>
</dbReference>